<dbReference type="CDD" id="cd03022">
    <property type="entry name" value="DsbA_HCCA_Iso"/>
    <property type="match status" value="1"/>
</dbReference>
<gene>
    <name evidence="4" type="ORF">GV827_12605</name>
</gene>
<comment type="caution">
    <text evidence="4">The sequence shown here is derived from an EMBL/GenBank/DDBJ whole genome shotgun (WGS) entry which is preliminary data.</text>
</comment>
<keyword evidence="5" id="KW-1185">Reference proteome</keyword>
<dbReference type="SUPFAM" id="SSF52833">
    <property type="entry name" value="Thioredoxin-like"/>
    <property type="match status" value="1"/>
</dbReference>
<dbReference type="Gene3D" id="3.40.30.10">
    <property type="entry name" value="Glutaredoxin"/>
    <property type="match status" value="1"/>
</dbReference>
<dbReference type="InterPro" id="IPR036249">
    <property type="entry name" value="Thioredoxin-like_sf"/>
</dbReference>
<dbReference type="Proteomes" id="UP000468591">
    <property type="component" value="Unassembled WGS sequence"/>
</dbReference>
<keyword evidence="1 4" id="KW-0413">Isomerase</keyword>
<accession>A0A6P0CAI4</accession>
<dbReference type="GO" id="GO:0004364">
    <property type="term" value="F:glutathione transferase activity"/>
    <property type="evidence" value="ECO:0007669"/>
    <property type="project" value="TreeGrafter"/>
</dbReference>
<dbReference type="Pfam" id="PF01323">
    <property type="entry name" value="DSBA"/>
    <property type="match status" value="1"/>
</dbReference>
<dbReference type="RefSeq" id="WP_164354163.1">
    <property type="nucleotide sequence ID" value="NZ_JAABNT010000007.1"/>
</dbReference>
<comment type="catalytic activity">
    <reaction evidence="1">
        <text>2-hydroxychromene-2-carboxylate = (3E)-4-(2-hydroxyphenyl)-2-oxobut-3-enoate</text>
        <dbReference type="Rhea" id="RHEA:27401"/>
        <dbReference type="ChEBI" id="CHEBI:59350"/>
        <dbReference type="ChEBI" id="CHEBI:59353"/>
        <dbReference type="EC" id="5.99.1.4"/>
    </reaction>
</comment>
<dbReference type="InterPro" id="IPR044087">
    <property type="entry name" value="NahD-like"/>
</dbReference>
<reference evidence="4 5" key="1">
    <citation type="submission" date="2020-01" db="EMBL/GenBank/DDBJ databases">
        <title>Sulfitobacter sediminilitoris sp. nov., isolated from a tidal flat.</title>
        <authorList>
            <person name="Park S."/>
            <person name="Yoon J.-H."/>
        </authorList>
    </citation>
    <scope>NUCLEOTIDE SEQUENCE [LARGE SCALE GENOMIC DNA]</scope>
    <source>
        <strain evidence="4 5">JBTF-M27</strain>
    </source>
</reference>
<dbReference type="PANTHER" id="PTHR42943:SF2">
    <property type="entry name" value="GLUTATHIONE S-TRANSFERASE KAPPA 1"/>
    <property type="match status" value="1"/>
</dbReference>
<dbReference type="PIRSF" id="PIRSF006386">
    <property type="entry name" value="HCCAis_GSTk"/>
    <property type="match status" value="1"/>
</dbReference>
<evidence type="ECO:0000259" key="3">
    <source>
        <dbReference type="Pfam" id="PF01323"/>
    </source>
</evidence>
<evidence type="ECO:0000313" key="5">
    <source>
        <dbReference type="Proteomes" id="UP000468591"/>
    </source>
</evidence>
<proteinExistence type="inferred from homology"/>
<evidence type="ECO:0000256" key="1">
    <source>
        <dbReference type="PIRNR" id="PIRNR006386"/>
    </source>
</evidence>
<comment type="similarity">
    <text evidence="1">Belongs to the GST superfamily. NadH family.</text>
</comment>
<dbReference type="InterPro" id="IPR014440">
    <property type="entry name" value="HCCAis_GSTk"/>
</dbReference>
<dbReference type="GO" id="GO:0006749">
    <property type="term" value="P:glutathione metabolic process"/>
    <property type="evidence" value="ECO:0007669"/>
    <property type="project" value="TreeGrafter"/>
</dbReference>
<dbReference type="InterPro" id="IPR051924">
    <property type="entry name" value="GST_Kappa/NadH"/>
</dbReference>
<dbReference type="InterPro" id="IPR001853">
    <property type="entry name" value="DSBA-like_thioredoxin_dom"/>
</dbReference>
<feature type="active site" description="Nucleophile" evidence="2">
    <location>
        <position position="15"/>
    </location>
</feature>
<dbReference type="EC" id="5.99.1.4" evidence="1"/>
<protein>
    <recommendedName>
        <fullName evidence="1">2-hydroxychromene-2-carboxylate isomerase</fullName>
        <ecNumber evidence="1">5.99.1.4</ecNumber>
    </recommendedName>
</protein>
<dbReference type="GO" id="GO:1901170">
    <property type="term" value="P:naphthalene catabolic process"/>
    <property type="evidence" value="ECO:0007669"/>
    <property type="project" value="InterPro"/>
</dbReference>
<dbReference type="GO" id="GO:0018845">
    <property type="term" value="F:2-hydroxychromene-2-carboxylate isomerase activity"/>
    <property type="evidence" value="ECO:0007669"/>
    <property type="project" value="UniProtKB-UniRule"/>
</dbReference>
<evidence type="ECO:0000256" key="2">
    <source>
        <dbReference type="PIRSR" id="PIRSR006386-1"/>
    </source>
</evidence>
<dbReference type="PANTHER" id="PTHR42943">
    <property type="entry name" value="GLUTATHIONE S-TRANSFERASE KAPPA"/>
    <property type="match status" value="1"/>
</dbReference>
<name>A0A6P0CAI4_9RHOB</name>
<dbReference type="AlphaFoldDB" id="A0A6P0CAI4"/>
<sequence length="203" mass="22375">MSQPKTIEYFYAAHSAYAYLGAWELKRIADEAGANVIHRPFGFAPVMAAAGGKGFGERSKAHLSYFFGREMVRWAEWRGLPMIRHRPTYHDNPLALANGAIIAAGERAGPLSRALLQAHWRDDADIADIDTVRDLAEEVGLDGAALITAAQSAEIQAQHKANTDEAIARSVFGSPTYFVDGDMFYGQDRLFMVERALQTPFEA</sequence>
<dbReference type="GO" id="GO:0004602">
    <property type="term" value="F:glutathione peroxidase activity"/>
    <property type="evidence" value="ECO:0007669"/>
    <property type="project" value="TreeGrafter"/>
</dbReference>
<feature type="domain" description="DSBA-like thioredoxin" evidence="3">
    <location>
        <begin position="6"/>
        <end position="198"/>
    </location>
</feature>
<dbReference type="EMBL" id="JAABNT010000007">
    <property type="protein sequence ID" value="NEK23241.1"/>
    <property type="molecule type" value="Genomic_DNA"/>
</dbReference>
<evidence type="ECO:0000313" key="4">
    <source>
        <dbReference type="EMBL" id="NEK23241.1"/>
    </source>
</evidence>
<organism evidence="4 5">
    <name type="scientific">Sulfitobacter sediminilitoris</name>
    <dbReference type="NCBI Taxonomy" id="2698830"/>
    <lineage>
        <taxon>Bacteria</taxon>
        <taxon>Pseudomonadati</taxon>
        <taxon>Pseudomonadota</taxon>
        <taxon>Alphaproteobacteria</taxon>
        <taxon>Rhodobacterales</taxon>
        <taxon>Roseobacteraceae</taxon>
        <taxon>Sulfitobacter</taxon>
    </lineage>
</organism>